<feature type="binding site" evidence="14">
    <location>
        <position position="161"/>
    </location>
    <ligand>
        <name>substrate</name>
    </ligand>
</feature>
<dbReference type="FunFam" id="1.10.420.10:FF:000001">
    <property type="entry name" value="Peroxidase"/>
    <property type="match status" value="1"/>
</dbReference>
<feature type="binding site" description="axial binding residue" evidence="15">
    <location>
        <position position="191"/>
    </location>
    <ligand>
        <name>heme b</name>
        <dbReference type="ChEBI" id="CHEBI:60344"/>
    </ligand>
    <ligandPart>
        <name>Fe</name>
        <dbReference type="ChEBI" id="CHEBI:18248"/>
    </ligandPart>
</feature>
<keyword evidence="15 18" id="KW-0106">Calcium</keyword>
<dbReference type="PANTHER" id="PTHR31517:SF17">
    <property type="entry name" value="PEROXIDASE 6"/>
    <property type="match status" value="1"/>
</dbReference>
<feature type="binding site" evidence="15">
    <location>
        <position position="247"/>
    </location>
    <ligand>
        <name>Ca(2+)</name>
        <dbReference type="ChEBI" id="CHEBI:29108"/>
        <label>2</label>
    </ligand>
</feature>
<dbReference type="Gene3D" id="1.10.420.10">
    <property type="entry name" value="Peroxidase, domain 2"/>
    <property type="match status" value="1"/>
</dbReference>
<feature type="signal peptide" evidence="18">
    <location>
        <begin position="1"/>
        <end position="18"/>
    </location>
</feature>
<dbReference type="EC" id="1.11.1.7" evidence="4 18"/>
<dbReference type="PRINTS" id="PR00461">
    <property type="entry name" value="PLPEROXIDASE"/>
</dbReference>
<dbReference type="GeneID" id="111008683"/>
<feature type="binding site" evidence="15">
    <location>
        <position position="192"/>
    </location>
    <ligand>
        <name>Ca(2+)</name>
        <dbReference type="ChEBI" id="CHEBI:29108"/>
        <label>2</label>
    </ligand>
</feature>
<dbReference type="GO" id="GO:0046872">
    <property type="term" value="F:metal ion binding"/>
    <property type="evidence" value="ECO:0007669"/>
    <property type="project" value="UniProtKB-UniRule"/>
</dbReference>
<feature type="disulfide bond" evidence="17">
    <location>
        <begin position="119"/>
        <end position="320"/>
    </location>
</feature>
<dbReference type="InterPro" id="IPR002016">
    <property type="entry name" value="Haem_peroxidase"/>
</dbReference>
<comment type="cofactor">
    <cofactor evidence="15 18">
        <name>Ca(2+)</name>
        <dbReference type="ChEBI" id="CHEBI:29108"/>
    </cofactor>
    <text evidence="15 18">Binds 2 calcium ions per subunit.</text>
</comment>
<feature type="binding site" evidence="15">
    <location>
        <position position="85"/>
    </location>
    <ligand>
        <name>Ca(2+)</name>
        <dbReference type="ChEBI" id="CHEBI:29108"/>
        <label>1</label>
    </ligand>
</feature>
<dbReference type="PROSITE" id="PS00435">
    <property type="entry name" value="PEROXIDASE_1"/>
    <property type="match status" value="1"/>
</dbReference>
<feature type="site" description="Transition state stabilizer" evidence="16">
    <location>
        <position position="59"/>
    </location>
</feature>
<keyword evidence="8 15" id="KW-0479">Metal-binding</keyword>
<evidence type="ECO:0000256" key="9">
    <source>
        <dbReference type="ARBA" id="ARBA00023002"/>
    </source>
</evidence>
<evidence type="ECO:0000256" key="8">
    <source>
        <dbReference type="ARBA" id="ARBA00022723"/>
    </source>
</evidence>
<evidence type="ECO:0000256" key="7">
    <source>
        <dbReference type="ARBA" id="ARBA00022617"/>
    </source>
</evidence>
<feature type="binding site" evidence="15">
    <location>
        <position position="69"/>
    </location>
    <ligand>
        <name>Ca(2+)</name>
        <dbReference type="ChEBI" id="CHEBI:29108"/>
        <label>1</label>
    </ligand>
</feature>
<reference evidence="21" key="1">
    <citation type="submission" date="2025-08" db="UniProtKB">
        <authorList>
            <consortium name="RefSeq"/>
        </authorList>
    </citation>
    <scope>IDENTIFICATION</scope>
    <source>
        <strain evidence="21">OHB3-1</strain>
    </source>
</reference>
<keyword evidence="9 18" id="KW-0560">Oxidoreductase</keyword>
<sequence>MDFPLLFLLFISLPFSSSVESKLTVGYYQKTCPDFEKIVRDTVTNKQITSPVTAAGTLRLFFHDCFVDGCDASILISSNSFNKAEREADINHSLSGDAFDVVVHAKTNLELACPGIVSCSDILAQATRDLVVMVGGPFYNVRLGRKDGLISKLENVGPNLPLVHQSLDELIKLFESKGFTVQEMVALSGGHTIGFSHCKEFADRLFNFSATSPTDPDIYPKFADKLKTMCANYKTDTAMSAFNDVMTPGKFDNMYYQNLPRGLGLLATDNVLRKDPRTKQFAEMYAVNQTAFFHDFAHAMEKLSVHGVKTGRKGEVRRRCDVFNSIQT</sequence>
<feature type="binding site" evidence="15">
    <location>
        <position position="244"/>
    </location>
    <ligand>
        <name>Ca(2+)</name>
        <dbReference type="ChEBI" id="CHEBI:29108"/>
        <label>2</label>
    </ligand>
</feature>
<keyword evidence="7 18" id="KW-0349">Heme</keyword>
<dbReference type="RefSeq" id="XP_022137132.1">
    <property type="nucleotide sequence ID" value="XM_022281440.1"/>
</dbReference>
<dbReference type="GO" id="GO:0005576">
    <property type="term" value="C:extracellular region"/>
    <property type="evidence" value="ECO:0007669"/>
    <property type="project" value="UniProtKB-SubCell"/>
</dbReference>
<comment type="catalytic activity">
    <reaction evidence="1 18">
        <text>2 a phenolic donor + H2O2 = 2 a phenolic radical donor + 2 H2O</text>
        <dbReference type="Rhea" id="RHEA:56136"/>
        <dbReference type="ChEBI" id="CHEBI:15377"/>
        <dbReference type="ChEBI" id="CHEBI:16240"/>
        <dbReference type="ChEBI" id="CHEBI:139520"/>
        <dbReference type="ChEBI" id="CHEBI:139521"/>
        <dbReference type="EC" id="1.11.1.7"/>
    </reaction>
</comment>
<dbReference type="FunFam" id="1.10.520.10:FF:000008">
    <property type="entry name" value="Peroxidase"/>
    <property type="match status" value="1"/>
</dbReference>
<evidence type="ECO:0000256" key="6">
    <source>
        <dbReference type="ARBA" id="ARBA00022559"/>
    </source>
</evidence>
<evidence type="ECO:0000256" key="16">
    <source>
        <dbReference type="PIRSR" id="PIRSR600823-4"/>
    </source>
</evidence>
<feature type="disulfide bond" evidence="17">
    <location>
        <begin position="65"/>
        <end position="70"/>
    </location>
</feature>
<evidence type="ECO:0000256" key="10">
    <source>
        <dbReference type="ARBA" id="ARBA00023004"/>
    </source>
</evidence>
<dbReference type="OrthoDB" id="2113341at2759"/>
<comment type="similarity">
    <text evidence="3">Belongs to the peroxidase family. Ascorbate peroxidase subfamily.</text>
</comment>
<dbReference type="Proteomes" id="UP000504603">
    <property type="component" value="Unplaced"/>
</dbReference>
<feature type="binding site" evidence="15">
    <location>
        <position position="71"/>
    </location>
    <ligand>
        <name>Ca(2+)</name>
        <dbReference type="ChEBI" id="CHEBI:29108"/>
        <label>1</label>
    </ligand>
</feature>
<dbReference type="InterPro" id="IPR010255">
    <property type="entry name" value="Haem_peroxidase_sf"/>
</dbReference>
<feature type="domain" description="Plant heme peroxidase family profile" evidence="19">
    <location>
        <begin position="22"/>
        <end position="324"/>
    </location>
</feature>
<dbReference type="InterPro" id="IPR019793">
    <property type="entry name" value="Peroxidases_heam-ligand_BS"/>
</dbReference>
<comment type="function">
    <text evidence="2">Removal of H(2)O(2), oxidation of toxic reductants, biosynthesis and degradation of lignin, suberization, auxin catabolism, response to environmental stresses such as wounding, pathogen attack and oxidative stress. These functions might be dependent on each isozyme/isoform in each plant tissue.</text>
</comment>
<dbReference type="AlphaFoldDB" id="A0A6J1C7D5"/>
<dbReference type="CDD" id="cd00693">
    <property type="entry name" value="secretory_peroxidase"/>
    <property type="match status" value="1"/>
</dbReference>
<accession>A0A6J1C7D5</accession>
<dbReference type="InterPro" id="IPR019794">
    <property type="entry name" value="Peroxidases_AS"/>
</dbReference>
<keyword evidence="6 18" id="KW-0575">Peroxidase</keyword>
<dbReference type="KEGG" id="mcha:111008683"/>
<dbReference type="GO" id="GO:0020037">
    <property type="term" value="F:heme binding"/>
    <property type="evidence" value="ECO:0007669"/>
    <property type="project" value="UniProtKB-UniRule"/>
</dbReference>
<keyword evidence="20" id="KW-1185">Reference proteome</keyword>
<dbReference type="PROSITE" id="PS50873">
    <property type="entry name" value="PEROXIDASE_4"/>
    <property type="match status" value="1"/>
</dbReference>
<evidence type="ECO:0000256" key="17">
    <source>
        <dbReference type="PIRSR" id="PIRSR600823-5"/>
    </source>
</evidence>
<keyword evidence="10 15" id="KW-0408">Iron</keyword>
<gene>
    <name evidence="21" type="primary">LOC111008683</name>
</gene>
<feature type="binding site" evidence="15">
    <location>
        <position position="73"/>
    </location>
    <ligand>
        <name>Ca(2+)</name>
        <dbReference type="ChEBI" id="CHEBI:29108"/>
        <label>1</label>
    </ligand>
</feature>
<feature type="chain" id="PRO_5027145274" description="Peroxidase" evidence="18">
    <location>
        <begin position="19"/>
        <end position="328"/>
    </location>
</feature>
<feature type="disulfide bond" evidence="17">
    <location>
        <begin position="32"/>
        <end position="113"/>
    </location>
</feature>
<dbReference type="Gene3D" id="1.10.520.10">
    <property type="match status" value="1"/>
</dbReference>
<comment type="subcellular location">
    <subcellularLocation>
        <location evidence="18">Secreted</location>
    </subcellularLocation>
</comment>
<evidence type="ECO:0000256" key="3">
    <source>
        <dbReference type="ARBA" id="ARBA00006873"/>
    </source>
</evidence>
<dbReference type="Pfam" id="PF00141">
    <property type="entry name" value="peroxidase"/>
    <property type="match status" value="1"/>
</dbReference>
<organism evidence="20 21">
    <name type="scientific">Momordica charantia</name>
    <name type="common">Bitter gourd</name>
    <name type="synonym">Balsam pear</name>
    <dbReference type="NCBI Taxonomy" id="3673"/>
    <lineage>
        <taxon>Eukaryota</taxon>
        <taxon>Viridiplantae</taxon>
        <taxon>Streptophyta</taxon>
        <taxon>Embryophyta</taxon>
        <taxon>Tracheophyta</taxon>
        <taxon>Spermatophyta</taxon>
        <taxon>Magnoliopsida</taxon>
        <taxon>eudicotyledons</taxon>
        <taxon>Gunneridae</taxon>
        <taxon>Pentapetalae</taxon>
        <taxon>rosids</taxon>
        <taxon>fabids</taxon>
        <taxon>Cucurbitales</taxon>
        <taxon>Cucurbitaceae</taxon>
        <taxon>Momordiceae</taxon>
        <taxon>Momordica</taxon>
    </lineage>
</organism>
<keyword evidence="18" id="KW-0732">Signal</keyword>
<evidence type="ECO:0000256" key="12">
    <source>
        <dbReference type="ARBA" id="ARBA00023324"/>
    </source>
</evidence>
<keyword evidence="11 17" id="KW-1015">Disulfide bond</keyword>
<dbReference type="PRINTS" id="PR00458">
    <property type="entry name" value="PEROXIDASE"/>
</dbReference>
<evidence type="ECO:0000259" key="19">
    <source>
        <dbReference type="PROSITE" id="PS50873"/>
    </source>
</evidence>
<feature type="disulfide bond" evidence="17">
    <location>
        <begin position="198"/>
        <end position="230"/>
    </location>
</feature>
<dbReference type="GO" id="GO:0140825">
    <property type="term" value="F:lactoperoxidase activity"/>
    <property type="evidence" value="ECO:0007669"/>
    <property type="project" value="UniProtKB-EC"/>
</dbReference>
<protein>
    <recommendedName>
        <fullName evidence="4 18">Peroxidase</fullName>
        <ecNumber evidence="4 18">1.11.1.7</ecNumber>
    </recommendedName>
</protein>
<evidence type="ECO:0000256" key="2">
    <source>
        <dbReference type="ARBA" id="ARBA00002322"/>
    </source>
</evidence>
<evidence type="ECO:0000256" key="5">
    <source>
        <dbReference type="ARBA" id="ARBA00022525"/>
    </source>
</evidence>
<feature type="binding site" evidence="15">
    <location>
        <position position="64"/>
    </location>
    <ligand>
        <name>Ca(2+)</name>
        <dbReference type="ChEBI" id="CHEBI:29108"/>
        <label>1</label>
    </ligand>
</feature>
<feature type="active site" description="Proton acceptor" evidence="13">
    <location>
        <position position="63"/>
    </location>
</feature>
<keyword evidence="5 18" id="KW-0964">Secreted</keyword>
<proteinExistence type="inferred from homology"/>
<evidence type="ECO:0000256" key="11">
    <source>
        <dbReference type="ARBA" id="ARBA00023157"/>
    </source>
</evidence>
<evidence type="ECO:0000256" key="1">
    <source>
        <dbReference type="ARBA" id="ARBA00000189"/>
    </source>
</evidence>
<feature type="binding site" evidence="15">
    <location>
        <position position="67"/>
    </location>
    <ligand>
        <name>Ca(2+)</name>
        <dbReference type="ChEBI" id="CHEBI:29108"/>
        <label>1</label>
    </ligand>
</feature>
<comment type="cofactor">
    <cofactor evidence="15 18">
        <name>heme b</name>
        <dbReference type="ChEBI" id="CHEBI:60344"/>
    </cofactor>
    <text evidence="15 18">Binds 1 heme b (iron(II)-protoporphyrin IX) group per subunit.</text>
</comment>
<dbReference type="GO" id="GO:0006979">
    <property type="term" value="P:response to oxidative stress"/>
    <property type="evidence" value="ECO:0007669"/>
    <property type="project" value="UniProtKB-UniRule"/>
</dbReference>
<feature type="binding site" evidence="15">
    <location>
        <position position="252"/>
    </location>
    <ligand>
        <name>Ca(2+)</name>
        <dbReference type="ChEBI" id="CHEBI:29108"/>
        <label>2</label>
    </ligand>
</feature>
<dbReference type="PANTHER" id="PTHR31517">
    <property type="match status" value="1"/>
</dbReference>
<name>A0A6J1C7D5_MOMCH</name>
<evidence type="ECO:0000256" key="14">
    <source>
        <dbReference type="PIRSR" id="PIRSR600823-2"/>
    </source>
</evidence>
<evidence type="ECO:0000256" key="18">
    <source>
        <dbReference type="RuleBase" id="RU362060"/>
    </source>
</evidence>
<dbReference type="InterPro" id="IPR000823">
    <property type="entry name" value="Peroxidase_pln"/>
</dbReference>
<evidence type="ECO:0000256" key="15">
    <source>
        <dbReference type="PIRSR" id="PIRSR600823-3"/>
    </source>
</evidence>
<evidence type="ECO:0000313" key="21">
    <source>
        <dbReference type="RefSeq" id="XP_022137132.1"/>
    </source>
</evidence>
<dbReference type="InterPro" id="IPR033905">
    <property type="entry name" value="Secretory_peroxidase"/>
</dbReference>
<dbReference type="GO" id="GO:0042744">
    <property type="term" value="P:hydrogen peroxide catabolic process"/>
    <property type="evidence" value="ECO:0007669"/>
    <property type="project" value="UniProtKB-KW"/>
</dbReference>
<dbReference type="SUPFAM" id="SSF48113">
    <property type="entry name" value="Heme-dependent peroxidases"/>
    <property type="match status" value="1"/>
</dbReference>
<comment type="similarity">
    <text evidence="18">Belongs to the peroxidase family. Classical plant (class III) peroxidase subfamily.</text>
</comment>
<keyword evidence="12 18" id="KW-0376">Hydrogen peroxide</keyword>
<evidence type="ECO:0000256" key="13">
    <source>
        <dbReference type="PIRSR" id="PIRSR600823-1"/>
    </source>
</evidence>
<evidence type="ECO:0000313" key="20">
    <source>
        <dbReference type="Proteomes" id="UP000504603"/>
    </source>
</evidence>
<dbReference type="PROSITE" id="PS00436">
    <property type="entry name" value="PEROXIDASE_2"/>
    <property type="match status" value="1"/>
</dbReference>
<evidence type="ECO:0000256" key="4">
    <source>
        <dbReference type="ARBA" id="ARBA00012313"/>
    </source>
</evidence>